<dbReference type="Pfam" id="PF00245">
    <property type="entry name" value="Alk_phosphatase"/>
    <property type="match status" value="1"/>
</dbReference>
<feature type="binding site" evidence="3">
    <location>
        <position position="176"/>
    </location>
    <ligand>
        <name>Mg(2+)</name>
        <dbReference type="ChEBI" id="CHEBI:18420"/>
    </ligand>
</feature>
<dbReference type="STRING" id="670052.PA27867_0952"/>
<gene>
    <name evidence="8" type="ORF">PA27867_0952</name>
</gene>
<dbReference type="PRINTS" id="PR00113">
    <property type="entry name" value="ALKPHPHTASE"/>
</dbReference>
<dbReference type="InterPro" id="IPR017850">
    <property type="entry name" value="Alkaline_phosphatase_core_sf"/>
</dbReference>
<sequence length="644" mass="63968" precursor="true">MFRASKSSNHRPGRTALMAAATGLIAGASILAPLGAYAATDDHGGAARNNGDKTSAIRESIVDGPAKNVILLIGDGMGDSEITVARNYAEGAAGEFAGIDALPLTGQYTTYALNKDGTPNYASESASTASGWSTGTKTSNGALSVDISGKPQSTLLELAKANGLRTGNVSTAEIQDATPGAQIAHISARGCYGPVKTTANCASESLEKGGLGSISEQLLNLRPDVVLGGGSATFTEKAVAGDWAGKTLFEQATARGYQLVDSAAGLDTVTAADQSAPVLGLFTKGNFPTRWVGPAATVGGGNLAPVSCTENPARLNTGLSLASLTDKAIDLLSADSDQGFFLQVEGASIDKQDHAADACGQIGETVDLDEAVQSALAFAKADGNTLVVVTADHAHTSQIVGSTPPGLSVALTTEEGSTMLVSYGTANAGESQQHTGSQVRIAGYGPGAANVLGLTDQTDLFFTSSNALALNTDLRSLSAAATLTLDQPTVAPGAAFTGTGAGLNADWRVAGKISTSGSADPLGTVDVIDGQALITGTAPTTPGQYTVTATGAQTGVSVSAQLTVAAAGTTPTPTATPTPTTTPAAVLPGGSTNGGVGGVAAAVGAVLAATGTQVAPLMGAAALLLAAGGALVWFRRRRHGLTES</sequence>
<dbReference type="InterPro" id="IPR001952">
    <property type="entry name" value="Alkaline_phosphatase"/>
</dbReference>
<dbReference type="KEGG" id="cart:PA27867_0952"/>
<feature type="binding site" evidence="3">
    <location>
        <position position="350"/>
    </location>
    <ligand>
        <name>Zn(2+)</name>
        <dbReference type="ChEBI" id="CHEBI:29105"/>
        <label>2</label>
    </ligand>
</feature>
<feature type="binding site" evidence="3">
    <location>
        <position position="75"/>
    </location>
    <ligand>
        <name>Mg(2+)</name>
        <dbReference type="ChEBI" id="CHEBI:18420"/>
    </ligand>
</feature>
<comment type="similarity">
    <text evidence="5">Belongs to the alkaline phosphatase family.</text>
</comment>
<keyword evidence="6" id="KW-1133">Transmembrane helix</keyword>
<proteinExistence type="inferred from homology"/>
<accession>A0A1B1BH61</accession>
<feature type="transmembrane region" description="Helical" evidence="6">
    <location>
        <begin position="614"/>
        <end position="634"/>
    </location>
</feature>
<reference evidence="8 9" key="1">
    <citation type="submission" date="2016-06" db="EMBL/GenBank/DDBJ databases">
        <title>Genome sequencing of Cryobacterium arcticum PAMC 27867.</title>
        <authorList>
            <person name="Lee J."/>
            <person name="Kim O.-S."/>
        </authorList>
    </citation>
    <scope>NUCLEOTIDE SEQUENCE [LARGE SCALE GENOMIC DNA]</scope>
    <source>
        <strain evidence="8 9">PAMC 27867</strain>
    </source>
</reference>
<keyword evidence="3" id="KW-0479">Metal-binding</keyword>
<feature type="active site" description="Phosphoserine intermediate" evidence="2">
    <location>
        <position position="125"/>
    </location>
</feature>
<protein>
    <recommendedName>
        <fullName evidence="10">Alkaline phosphatase</fullName>
    </recommendedName>
</protein>
<feature type="chain" id="PRO_5008519883" description="Alkaline phosphatase" evidence="7">
    <location>
        <begin position="39"/>
        <end position="644"/>
    </location>
</feature>
<evidence type="ECO:0000313" key="9">
    <source>
        <dbReference type="Proteomes" id="UP000092582"/>
    </source>
</evidence>
<dbReference type="EMBL" id="CP016282">
    <property type="protein sequence ID" value="ANP71919.1"/>
    <property type="molecule type" value="Genomic_DNA"/>
</dbReference>
<keyword evidence="1" id="KW-0597">Phosphoprotein</keyword>
<feature type="binding site" evidence="3">
    <location>
        <position position="75"/>
    </location>
    <ligand>
        <name>Zn(2+)</name>
        <dbReference type="ChEBI" id="CHEBI:29105"/>
        <label>2</label>
    </ligand>
</feature>
<dbReference type="RefSeq" id="WP_066593988.1">
    <property type="nucleotide sequence ID" value="NZ_CP016282.1"/>
</dbReference>
<evidence type="ECO:0000256" key="2">
    <source>
        <dbReference type="PIRSR" id="PIRSR601952-1"/>
    </source>
</evidence>
<keyword evidence="7" id="KW-0732">Signal</keyword>
<evidence type="ECO:0000256" key="3">
    <source>
        <dbReference type="PIRSR" id="PIRSR601952-2"/>
    </source>
</evidence>
<dbReference type="GO" id="GO:0004035">
    <property type="term" value="F:alkaline phosphatase activity"/>
    <property type="evidence" value="ECO:0007669"/>
    <property type="project" value="TreeGrafter"/>
</dbReference>
<dbReference type="NCBIfam" id="NF007810">
    <property type="entry name" value="PRK10518.1"/>
    <property type="match status" value="1"/>
</dbReference>
<name>A0A1B1BH61_9MICO</name>
<feature type="binding site" evidence="3">
    <location>
        <position position="392"/>
    </location>
    <ligand>
        <name>Zn(2+)</name>
        <dbReference type="ChEBI" id="CHEBI:29105"/>
        <label>2</label>
    </ligand>
</feature>
<keyword evidence="3" id="KW-0862">Zinc</keyword>
<comment type="cofactor">
    <cofactor evidence="3">
        <name>Mg(2+)</name>
        <dbReference type="ChEBI" id="CHEBI:18420"/>
    </cofactor>
    <text evidence="3">Binds 1 Mg(2+) ion.</text>
</comment>
<feature type="binding site" evidence="3">
    <location>
        <position position="434"/>
    </location>
    <ligand>
        <name>Zn(2+)</name>
        <dbReference type="ChEBI" id="CHEBI:29105"/>
        <label>1</label>
    </ligand>
</feature>
<organism evidence="8 9">
    <name type="scientific">Cryobacterium arcticum</name>
    <dbReference type="NCBI Taxonomy" id="670052"/>
    <lineage>
        <taxon>Bacteria</taxon>
        <taxon>Bacillati</taxon>
        <taxon>Actinomycetota</taxon>
        <taxon>Actinomycetes</taxon>
        <taxon>Micrococcales</taxon>
        <taxon>Microbacteriaceae</taxon>
        <taxon>Cryobacterium</taxon>
    </lineage>
</organism>
<dbReference type="SMART" id="SM00098">
    <property type="entry name" value="alkPPc"/>
    <property type="match status" value="1"/>
</dbReference>
<feature type="binding site" evidence="3">
    <location>
        <position position="393"/>
    </location>
    <ligand>
        <name>Zn(2+)</name>
        <dbReference type="ChEBI" id="CHEBI:29105"/>
        <label>2</label>
    </ligand>
</feature>
<dbReference type="Proteomes" id="UP000092582">
    <property type="component" value="Chromosome 1"/>
</dbReference>
<dbReference type="PATRIC" id="fig|670052.7.peg.985"/>
<dbReference type="PANTHER" id="PTHR11596:SF5">
    <property type="entry name" value="ALKALINE PHOSPHATASE"/>
    <property type="match status" value="1"/>
</dbReference>
<evidence type="ECO:0000313" key="8">
    <source>
        <dbReference type="EMBL" id="ANP71919.1"/>
    </source>
</evidence>
<dbReference type="NCBIfam" id="TIGR01167">
    <property type="entry name" value="LPXTG_anchor"/>
    <property type="match status" value="1"/>
</dbReference>
<dbReference type="SUPFAM" id="SSF53649">
    <property type="entry name" value="Alkaline phosphatase-like"/>
    <property type="match status" value="1"/>
</dbReference>
<keyword evidence="6" id="KW-0812">Transmembrane</keyword>
<dbReference type="Gene3D" id="3.40.720.10">
    <property type="entry name" value="Alkaline Phosphatase, subunit A"/>
    <property type="match status" value="1"/>
</dbReference>
<dbReference type="CDD" id="cd16012">
    <property type="entry name" value="ALP"/>
    <property type="match status" value="1"/>
</dbReference>
<evidence type="ECO:0000256" key="4">
    <source>
        <dbReference type="PIRSR" id="PIRSR601952-3"/>
    </source>
</evidence>
<keyword evidence="6" id="KW-0472">Membrane</keyword>
<comment type="cofactor">
    <cofactor evidence="3">
        <name>Zn(2+)</name>
        <dbReference type="ChEBI" id="CHEBI:29105"/>
    </cofactor>
    <text evidence="3">Binds 2 Zn(2+) ions.</text>
</comment>
<evidence type="ECO:0008006" key="10">
    <source>
        <dbReference type="Google" id="ProtNLM"/>
    </source>
</evidence>
<keyword evidence="3" id="KW-0460">Magnesium</keyword>
<feature type="binding site" evidence="3">
    <location>
        <position position="178"/>
    </location>
    <ligand>
        <name>Mg(2+)</name>
        <dbReference type="ChEBI" id="CHEBI:18420"/>
    </ligand>
</feature>
<dbReference type="PANTHER" id="PTHR11596">
    <property type="entry name" value="ALKALINE PHOSPHATASE"/>
    <property type="match status" value="1"/>
</dbReference>
<keyword evidence="4" id="KW-1015">Disulfide bond</keyword>
<dbReference type="OrthoDB" id="9794455at2"/>
<evidence type="ECO:0000256" key="1">
    <source>
        <dbReference type="ARBA" id="ARBA00022553"/>
    </source>
</evidence>
<dbReference type="AlphaFoldDB" id="A0A1B1BH61"/>
<evidence type="ECO:0000256" key="6">
    <source>
        <dbReference type="SAM" id="Phobius"/>
    </source>
</evidence>
<feature type="disulfide bond" evidence="4">
    <location>
        <begin position="308"/>
        <end position="359"/>
    </location>
</feature>
<evidence type="ECO:0000256" key="7">
    <source>
        <dbReference type="SAM" id="SignalP"/>
    </source>
</evidence>
<feature type="disulfide bond" evidence="4">
    <location>
        <begin position="191"/>
        <end position="201"/>
    </location>
</feature>
<dbReference type="GO" id="GO:0046872">
    <property type="term" value="F:metal ion binding"/>
    <property type="evidence" value="ECO:0007669"/>
    <property type="project" value="UniProtKB-KW"/>
</dbReference>
<feature type="binding site" evidence="3">
    <location>
        <position position="354"/>
    </location>
    <ligand>
        <name>Zn(2+)</name>
        <dbReference type="ChEBI" id="CHEBI:29105"/>
        <label>2</label>
    </ligand>
</feature>
<keyword evidence="9" id="KW-1185">Reference proteome</keyword>
<evidence type="ECO:0000256" key="5">
    <source>
        <dbReference type="RuleBase" id="RU003946"/>
    </source>
</evidence>
<feature type="binding site" evidence="3">
    <location>
        <position position="345"/>
    </location>
    <ligand>
        <name>Mg(2+)</name>
        <dbReference type="ChEBI" id="CHEBI:18420"/>
    </ligand>
</feature>
<feature type="signal peptide" evidence="7">
    <location>
        <begin position="1"/>
        <end position="38"/>
    </location>
</feature>